<dbReference type="EMBL" id="CP051206">
    <property type="protein sequence ID" value="QJB46825.1"/>
    <property type="molecule type" value="Genomic_DNA"/>
</dbReference>
<sequence>MKLKVKNQLTVTRIAILGTEKLNTWKSNELDLIALRLGQLRSDLWNEFGSLKAWGVSKFEIDKQLRTSKDKYQLPAKLWDSTLYDVIDDIHLVQAACVEKVMKYLGQSFQSFPSRKGVLQLTLESREWLEHPKLCTLMRKFWDRGHTKVCNQIILRAFDTKLDSKGLVWLRFGGLTPCKTLKLPTTLPTEVKCQLRLIKRNCRWEIHYTTDIEKAEKKTQGKIIGCDRGYTEVYATSSNDGARFLGNNFGKIQTEETDYRTAKQVKRNKIRSVFNKSIAKGNSAKADRIKRNNLGKIKWNNRETSFKGRIKTIVFTATHDLMLNAIKVAFEDLTEAIKSKKPMRKRMKRNVSSWCKGIIADALKQVSTRVGCTVVSVNCAYTSQLDSRFATLTGSRNGDKFTGHDGVVMHSDTNAADNILARMSDVEITRYMKHSDVKVILLERTQKFRDSIVMESEAKTGKDKPQTLEPKSKLRSKVNQRANYKQLTLFDLG</sequence>
<protein>
    <submittedName>
        <fullName evidence="2">Transposase</fullName>
    </submittedName>
</protein>
<name>A0A6H2C4R9_DOLFA</name>
<dbReference type="KEGG" id="dfs:HGD76_24230"/>
<feature type="region of interest" description="Disordered" evidence="1">
    <location>
        <begin position="453"/>
        <end position="475"/>
    </location>
</feature>
<evidence type="ECO:0000313" key="2">
    <source>
        <dbReference type="EMBL" id="QJB46825.1"/>
    </source>
</evidence>
<reference evidence="2 3" key="2">
    <citation type="submission" date="2020-04" db="EMBL/GenBank/DDBJ databases">
        <authorList>
            <person name="Fomenkov A."/>
            <person name="Anton B.P."/>
            <person name="Roberts R.J."/>
        </authorList>
    </citation>
    <scope>NUCLEOTIDE SEQUENCE [LARGE SCALE GENOMIC DNA]</scope>
    <source>
        <strain evidence="2 3">CCAP 1403/13f</strain>
    </source>
</reference>
<dbReference type="RefSeq" id="WP_168697280.1">
    <property type="nucleotide sequence ID" value="NZ_CP051206.1"/>
</dbReference>
<accession>A0A6H2C4R9</accession>
<reference evidence="2 3" key="1">
    <citation type="submission" date="2020-04" db="EMBL/GenBank/DDBJ databases">
        <title>Genome-Wide Identification of 5-Methylcytosine Sites in Bacterial Genomes By High-Throughput Sequencing of MspJI Restriction Fragments.</title>
        <authorList>
            <person name="Wu V."/>
        </authorList>
    </citation>
    <scope>NUCLEOTIDE SEQUENCE [LARGE SCALE GENOMIC DNA]</scope>
    <source>
        <strain evidence="2 3">CCAP 1403/13f</strain>
    </source>
</reference>
<evidence type="ECO:0000313" key="3">
    <source>
        <dbReference type="Proteomes" id="UP000502433"/>
    </source>
</evidence>
<feature type="compositionally biased region" description="Basic and acidic residues" evidence="1">
    <location>
        <begin position="453"/>
        <end position="472"/>
    </location>
</feature>
<gene>
    <name evidence="2" type="ORF">HGD76_24230</name>
</gene>
<dbReference type="AlphaFoldDB" id="A0A6H2C4R9"/>
<dbReference type="Proteomes" id="UP000502433">
    <property type="component" value="Chromosome"/>
</dbReference>
<evidence type="ECO:0000256" key="1">
    <source>
        <dbReference type="SAM" id="MobiDB-lite"/>
    </source>
</evidence>
<organism evidence="2 3">
    <name type="scientific">Dolichospermum flos-aquae CCAP 1403/13F</name>
    <dbReference type="NCBI Taxonomy" id="315271"/>
    <lineage>
        <taxon>Bacteria</taxon>
        <taxon>Bacillati</taxon>
        <taxon>Cyanobacteriota</taxon>
        <taxon>Cyanophyceae</taxon>
        <taxon>Nostocales</taxon>
        <taxon>Aphanizomenonaceae</taxon>
        <taxon>Dolichospermum</taxon>
    </lineage>
</organism>
<proteinExistence type="predicted"/>